<reference evidence="2" key="1">
    <citation type="journal article" date="2019" name="bioRxiv">
        <title>The Genome of the Zebra Mussel, Dreissena polymorpha: A Resource for Invasive Species Research.</title>
        <authorList>
            <person name="McCartney M.A."/>
            <person name="Auch B."/>
            <person name="Kono T."/>
            <person name="Mallez S."/>
            <person name="Zhang Y."/>
            <person name="Obille A."/>
            <person name="Becker A."/>
            <person name="Abrahante J.E."/>
            <person name="Garbe J."/>
            <person name="Badalamenti J.P."/>
            <person name="Herman A."/>
            <person name="Mangelson H."/>
            <person name="Liachko I."/>
            <person name="Sullivan S."/>
            <person name="Sone E.D."/>
            <person name="Koren S."/>
            <person name="Silverstein K.A.T."/>
            <person name="Beckman K.B."/>
            <person name="Gohl D.M."/>
        </authorList>
    </citation>
    <scope>NUCLEOTIDE SEQUENCE</scope>
    <source>
        <strain evidence="2">Duluth1</strain>
        <tissue evidence="2">Whole animal</tissue>
    </source>
</reference>
<comment type="caution">
    <text evidence="2">The sequence shown here is derived from an EMBL/GenBank/DDBJ whole genome shotgun (WGS) entry which is preliminary data.</text>
</comment>
<accession>A0A9D4JT39</accession>
<dbReference type="EMBL" id="JAIWYP010000005">
    <property type="protein sequence ID" value="KAH3823221.1"/>
    <property type="molecule type" value="Genomic_DNA"/>
</dbReference>
<dbReference type="AlphaFoldDB" id="A0A9D4JT39"/>
<evidence type="ECO:0000256" key="1">
    <source>
        <dbReference type="SAM" id="MobiDB-lite"/>
    </source>
</evidence>
<dbReference type="Proteomes" id="UP000828390">
    <property type="component" value="Unassembled WGS sequence"/>
</dbReference>
<gene>
    <name evidence="2" type="ORF">DPMN_125020</name>
</gene>
<organism evidence="2 3">
    <name type="scientific">Dreissena polymorpha</name>
    <name type="common">Zebra mussel</name>
    <name type="synonym">Mytilus polymorpha</name>
    <dbReference type="NCBI Taxonomy" id="45954"/>
    <lineage>
        <taxon>Eukaryota</taxon>
        <taxon>Metazoa</taxon>
        <taxon>Spiralia</taxon>
        <taxon>Lophotrochozoa</taxon>
        <taxon>Mollusca</taxon>
        <taxon>Bivalvia</taxon>
        <taxon>Autobranchia</taxon>
        <taxon>Heteroconchia</taxon>
        <taxon>Euheterodonta</taxon>
        <taxon>Imparidentia</taxon>
        <taxon>Neoheterodontei</taxon>
        <taxon>Myida</taxon>
        <taxon>Dreissenoidea</taxon>
        <taxon>Dreissenidae</taxon>
        <taxon>Dreissena</taxon>
    </lineage>
</organism>
<feature type="region of interest" description="Disordered" evidence="1">
    <location>
        <begin position="413"/>
        <end position="438"/>
    </location>
</feature>
<protein>
    <submittedName>
        <fullName evidence="2">Uncharacterized protein</fullName>
    </submittedName>
</protein>
<dbReference type="OrthoDB" id="10437061at2759"/>
<sequence>MASAKTVEVSTGYTGYTKIVLLIMRSAMRVMKRLLLRFISALKLDLTSFLDKYKADILDTEVGEKYRHVLYPMRGPDTTITKWDMSVLTCILAEAFRRILILHVKRLNATFDGFLRRHRTSILSSPTGRAYMLILFPKSGRASEVKFWNMSLLATVLSKACNDPLHIPSHLFRDIGYICRLRKELYHSTEPLLTHDDYVRYLASIKGFIERALVYLGSKAFKQRALQEVAEIEKGIFYDTGNERKGGIPKDIAESTSIVTERIDVIDKKIDYLYRMVQRLEGSSQLSEPTVGGNETFFSTEDHYTSRSEGNPLPSRLNHIRESLREAQRDLHAAGHLRRLSGVDEDAVSRVPRYSEPGGLDDTHDEHVWHNTSSARQRVGSPDVMSLPVVAQYVHSTPRRVPRQSTPYVGLQEDMHNSGIQPANRKFNASKMRRKRLG</sequence>
<name>A0A9D4JT39_DREPO</name>
<proteinExistence type="predicted"/>
<keyword evidence="3" id="KW-1185">Reference proteome</keyword>
<evidence type="ECO:0000313" key="3">
    <source>
        <dbReference type="Proteomes" id="UP000828390"/>
    </source>
</evidence>
<reference evidence="2" key="2">
    <citation type="submission" date="2020-11" db="EMBL/GenBank/DDBJ databases">
        <authorList>
            <person name="McCartney M.A."/>
            <person name="Auch B."/>
            <person name="Kono T."/>
            <person name="Mallez S."/>
            <person name="Becker A."/>
            <person name="Gohl D.M."/>
            <person name="Silverstein K.A.T."/>
            <person name="Koren S."/>
            <person name="Bechman K.B."/>
            <person name="Herman A."/>
            <person name="Abrahante J.E."/>
            <person name="Garbe J."/>
        </authorList>
    </citation>
    <scope>NUCLEOTIDE SEQUENCE</scope>
    <source>
        <strain evidence="2">Duluth1</strain>
        <tissue evidence="2">Whole animal</tissue>
    </source>
</reference>
<evidence type="ECO:0000313" key="2">
    <source>
        <dbReference type="EMBL" id="KAH3823221.1"/>
    </source>
</evidence>